<evidence type="ECO:0000313" key="2">
    <source>
        <dbReference type="Proteomes" id="UP000789860"/>
    </source>
</evidence>
<comment type="caution">
    <text evidence="1">The sequence shown here is derived from an EMBL/GenBank/DDBJ whole genome shotgun (WGS) entry which is preliminary data.</text>
</comment>
<name>A0ACA9JWI1_9GLOM</name>
<evidence type="ECO:0000313" key="1">
    <source>
        <dbReference type="EMBL" id="CAG8439779.1"/>
    </source>
</evidence>
<gene>
    <name evidence="1" type="ORF">SCALOS_LOCUS536</name>
</gene>
<organism evidence="1 2">
    <name type="scientific">Scutellospora calospora</name>
    <dbReference type="NCBI Taxonomy" id="85575"/>
    <lineage>
        <taxon>Eukaryota</taxon>
        <taxon>Fungi</taxon>
        <taxon>Fungi incertae sedis</taxon>
        <taxon>Mucoromycota</taxon>
        <taxon>Glomeromycotina</taxon>
        <taxon>Glomeromycetes</taxon>
        <taxon>Diversisporales</taxon>
        <taxon>Gigasporaceae</taxon>
        <taxon>Scutellospora</taxon>
    </lineage>
</organism>
<sequence>IIKECLKQKLNNRADRLRKKNKKLKIVNSSMQILSSDNELEISHQHTKKNISSDKENSNLTLEHEMEYNINCQITDTIDESNSDTLEDCVSSTSSIYATAISNSYNIPNSNSYMKLTSDNNLNFAYNSCIISDFDSDNEKANKNTINLNFRDIVELCTSIKEAIDKISS</sequence>
<protein>
    <submittedName>
        <fullName evidence="1">2624_t:CDS:1</fullName>
    </submittedName>
</protein>
<reference evidence="1" key="1">
    <citation type="submission" date="2021-06" db="EMBL/GenBank/DDBJ databases">
        <authorList>
            <person name="Kallberg Y."/>
            <person name="Tangrot J."/>
            <person name="Rosling A."/>
        </authorList>
    </citation>
    <scope>NUCLEOTIDE SEQUENCE</scope>
    <source>
        <strain evidence="1">AU212A</strain>
    </source>
</reference>
<dbReference type="Proteomes" id="UP000789860">
    <property type="component" value="Unassembled WGS sequence"/>
</dbReference>
<keyword evidence="2" id="KW-1185">Reference proteome</keyword>
<dbReference type="EMBL" id="CAJVPM010000264">
    <property type="protein sequence ID" value="CAG8439779.1"/>
    <property type="molecule type" value="Genomic_DNA"/>
</dbReference>
<proteinExistence type="predicted"/>
<feature type="non-terminal residue" evidence="1">
    <location>
        <position position="1"/>
    </location>
</feature>
<accession>A0ACA9JWI1</accession>